<evidence type="ECO:0000313" key="1">
    <source>
        <dbReference type="EMBL" id="MCU6738229.1"/>
    </source>
</evidence>
<evidence type="ECO:0000313" key="2">
    <source>
        <dbReference type="Proteomes" id="UP001208364"/>
    </source>
</evidence>
<accession>A0ABT2STT0</accession>
<sequence>MLLLKEKIEIIKYEPKYKQQVQNVCIFQSTSRYKDDNAKKATLALY</sequence>
<organism evidence="1 2">
    <name type="scientific">[Clostridium] ammoniilyticum</name>
    <dbReference type="NCBI Taxonomy" id="2981784"/>
    <lineage>
        <taxon>Bacteria</taxon>
        <taxon>Bacillati</taxon>
        <taxon>Bacillota</taxon>
        <taxon>Erysipelotrichia</taxon>
        <taxon>Erysipelotrichales</taxon>
        <taxon>Coprobacillaceae</taxon>
        <taxon>Faecalibacillus</taxon>
    </lineage>
</organism>
<evidence type="ECO:0008006" key="3">
    <source>
        <dbReference type="Google" id="ProtNLM"/>
    </source>
</evidence>
<name>A0ABT2STT0_9FIRM</name>
<gene>
    <name evidence="1" type="ORF">OCV55_05990</name>
</gene>
<protein>
    <recommendedName>
        <fullName evidence="3">Transposase</fullName>
    </recommendedName>
</protein>
<keyword evidence="2" id="KW-1185">Reference proteome</keyword>
<dbReference type="RefSeq" id="WP_227392210.1">
    <property type="nucleotide sequence ID" value="NZ_JAOQJR010000005.1"/>
</dbReference>
<reference evidence="1 2" key="1">
    <citation type="journal article" date="2021" name="ISME Commun">
        <title>Automated analysis of genomic sequences facilitates high-throughput and comprehensive description of bacteria.</title>
        <authorList>
            <person name="Hitch T.C.A."/>
        </authorList>
    </citation>
    <scope>NUCLEOTIDE SEQUENCE [LARGE SCALE GENOMIC DNA]</scope>
    <source>
        <strain evidence="1 2">H4_15</strain>
    </source>
</reference>
<dbReference type="EMBL" id="JAOQJR010000005">
    <property type="protein sequence ID" value="MCU6738229.1"/>
    <property type="molecule type" value="Genomic_DNA"/>
</dbReference>
<proteinExistence type="predicted"/>
<dbReference type="Proteomes" id="UP001208364">
    <property type="component" value="Unassembled WGS sequence"/>
</dbReference>
<comment type="caution">
    <text evidence="1">The sequence shown here is derived from an EMBL/GenBank/DDBJ whole genome shotgun (WGS) entry which is preliminary data.</text>
</comment>